<reference evidence="1" key="2">
    <citation type="submission" date="2015-03" db="EMBL/GenBank/DDBJ databases">
        <authorList>
            <person name="Chow C.-E.T."/>
            <person name="Winget D.M."/>
            <person name="White R.A.III."/>
            <person name="Hallam S.J."/>
            <person name="Suttle C.A."/>
        </authorList>
    </citation>
    <scope>NUCLEOTIDE SEQUENCE</scope>
    <source>
        <strain evidence="1">Anoxic3_1</strain>
    </source>
</reference>
<evidence type="ECO:0000313" key="1">
    <source>
        <dbReference type="EMBL" id="AKH45848.1"/>
    </source>
</evidence>
<name>A0A0F7L2U6_9VIRU</name>
<sequence>MTVASRLWNTTRSLGWSIRTVLMACCMAWMKISSASSSRATGSGCRKTTPFSAAWTITTSIRLLWPGMQSWRP</sequence>
<proteinExistence type="predicted"/>
<reference evidence="1" key="1">
    <citation type="journal article" date="2015" name="Front. Microbiol.">
        <title>Combining genomic sequencing methods to explore viral diversity and reveal potential virus-host interactions.</title>
        <authorList>
            <person name="Chow C.E."/>
            <person name="Winget D.M."/>
            <person name="White R.A.III."/>
            <person name="Hallam S.J."/>
            <person name="Suttle C.A."/>
        </authorList>
    </citation>
    <scope>NUCLEOTIDE SEQUENCE</scope>
    <source>
        <strain evidence="1">Anoxic3_1</strain>
    </source>
</reference>
<protein>
    <submittedName>
        <fullName evidence="1">Uncharacterized protein</fullName>
    </submittedName>
</protein>
<organism evidence="1">
    <name type="scientific">uncultured marine virus</name>
    <dbReference type="NCBI Taxonomy" id="186617"/>
    <lineage>
        <taxon>Viruses</taxon>
        <taxon>environmental samples</taxon>
    </lineage>
</organism>
<dbReference type="EMBL" id="KR029577">
    <property type="protein sequence ID" value="AKH45848.1"/>
    <property type="molecule type" value="Genomic_DNA"/>
</dbReference>
<accession>A0A0F7L2U6</accession>